<organism evidence="4 5">
    <name type="scientific">Eleusine coracana subsp. coracana</name>
    <dbReference type="NCBI Taxonomy" id="191504"/>
    <lineage>
        <taxon>Eukaryota</taxon>
        <taxon>Viridiplantae</taxon>
        <taxon>Streptophyta</taxon>
        <taxon>Embryophyta</taxon>
        <taxon>Tracheophyta</taxon>
        <taxon>Spermatophyta</taxon>
        <taxon>Magnoliopsida</taxon>
        <taxon>Liliopsida</taxon>
        <taxon>Poales</taxon>
        <taxon>Poaceae</taxon>
        <taxon>PACMAD clade</taxon>
        <taxon>Chloridoideae</taxon>
        <taxon>Cynodonteae</taxon>
        <taxon>Eleusininae</taxon>
        <taxon>Eleusine</taxon>
    </lineage>
</organism>
<keyword evidence="5" id="KW-1185">Reference proteome</keyword>
<name>A0AAV5FAK5_ELECO</name>
<reference evidence="4" key="1">
    <citation type="journal article" date="2018" name="DNA Res.">
        <title>Multiple hybrid de novo genome assembly of finger millet, an orphan allotetraploid crop.</title>
        <authorList>
            <person name="Hatakeyama M."/>
            <person name="Aluri S."/>
            <person name="Balachadran M.T."/>
            <person name="Sivarajan S.R."/>
            <person name="Patrignani A."/>
            <person name="Gruter S."/>
            <person name="Poveda L."/>
            <person name="Shimizu-Inatsugi R."/>
            <person name="Baeten J."/>
            <person name="Francoijs K.J."/>
            <person name="Nataraja K.N."/>
            <person name="Reddy Y.A.N."/>
            <person name="Phadnis S."/>
            <person name="Ravikumar R.L."/>
            <person name="Schlapbach R."/>
            <person name="Sreeman S.M."/>
            <person name="Shimizu K.K."/>
        </authorList>
    </citation>
    <scope>NUCLEOTIDE SEQUENCE</scope>
</reference>
<dbReference type="Pfam" id="PF04802">
    <property type="entry name" value="PP4R3"/>
    <property type="match status" value="1"/>
</dbReference>
<reference evidence="4" key="2">
    <citation type="submission" date="2021-12" db="EMBL/GenBank/DDBJ databases">
        <title>Resequencing data analysis of finger millet.</title>
        <authorList>
            <person name="Hatakeyama M."/>
            <person name="Aluri S."/>
            <person name="Balachadran M.T."/>
            <person name="Sivarajan S.R."/>
            <person name="Poveda L."/>
            <person name="Shimizu-Inatsugi R."/>
            <person name="Schlapbach R."/>
            <person name="Sreeman S.M."/>
            <person name="Shimizu K.K."/>
        </authorList>
    </citation>
    <scope>NUCLEOTIDE SEQUENCE</scope>
</reference>
<comment type="subcellular location">
    <subcellularLocation>
        <location evidence="1">Nucleus</location>
    </subcellularLocation>
</comment>
<dbReference type="InterPro" id="IPR051137">
    <property type="entry name" value="PP4R3-like"/>
</dbReference>
<proteinExistence type="predicted"/>
<sequence>MVLVKSCQCIPFAMKEDVVSVFQFLFFRDLSGEGVFEIISNVLQSQDRKIVSAGTDILILFLNQDPNLLRSYIVQQEGNSLLGLLVEGMVTDFGEEMHCQFLEILRILMDSFTMSGAHVSYLFHRTSFFLFDVRCSGRAYRL</sequence>
<evidence type="ECO:0000313" key="5">
    <source>
        <dbReference type="Proteomes" id="UP001054889"/>
    </source>
</evidence>
<evidence type="ECO:0000256" key="2">
    <source>
        <dbReference type="ARBA" id="ARBA00023242"/>
    </source>
</evidence>
<protein>
    <recommendedName>
        <fullName evidence="3">Serine/threonine-protein phosphatase 4 regulatory subunit 3-like central domain-containing protein</fullName>
    </recommendedName>
</protein>
<dbReference type="GO" id="GO:0072542">
    <property type="term" value="F:protein phosphatase activator activity"/>
    <property type="evidence" value="ECO:0007669"/>
    <property type="project" value="TreeGrafter"/>
</dbReference>
<dbReference type="GO" id="GO:0005654">
    <property type="term" value="C:nucleoplasm"/>
    <property type="evidence" value="ECO:0007669"/>
    <property type="project" value="TreeGrafter"/>
</dbReference>
<dbReference type="EMBL" id="BQKI01000083">
    <property type="protein sequence ID" value="GJN31955.1"/>
    <property type="molecule type" value="Genomic_DNA"/>
</dbReference>
<dbReference type="PANTHER" id="PTHR23318:SF0">
    <property type="entry name" value="SERINE_THREONINE-PROTEIN PHOSPHATASE 4 REGULATORY SUBUNIT 3"/>
    <property type="match status" value="1"/>
</dbReference>
<accession>A0AAV5FAK5</accession>
<evidence type="ECO:0000256" key="1">
    <source>
        <dbReference type="ARBA" id="ARBA00004123"/>
    </source>
</evidence>
<keyword evidence="2" id="KW-0539">Nucleus</keyword>
<dbReference type="PANTHER" id="PTHR23318">
    <property type="entry name" value="ATP SYNTHASE GAMMA-RELATED"/>
    <property type="match status" value="1"/>
</dbReference>
<evidence type="ECO:0000313" key="4">
    <source>
        <dbReference type="EMBL" id="GJN31955.1"/>
    </source>
</evidence>
<gene>
    <name evidence="4" type="primary">gb20419</name>
    <name evidence="4" type="ORF">PR202_gb20419</name>
</gene>
<dbReference type="InterPro" id="IPR006887">
    <property type="entry name" value="P4R3-like_central_dom"/>
</dbReference>
<dbReference type="AlphaFoldDB" id="A0AAV5FAK5"/>
<feature type="domain" description="Serine/threonine-protein phosphatase 4 regulatory subunit 3-like central" evidence="3">
    <location>
        <begin position="24"/>
        <end position="118"/>
    </location>
</feature>
<comment type="caution">
    <text evidence="4">The sequence shown here is derived from an EMBL/GenBank/DDBJ whole genome shotgun (WGS) entry which is preliminary data.</text>
</comment>
<dbReference type="Proteomes" id="UP001054889">
    <property type="component" value="Unassembled WGS sequence"/>
</dbReference>
<evidence type="ECO:0000259" key="3">
    <source>
        <dbReference type="Pfam" id="PF04802"/>
    </source>
</evidence>
<dbReference type="GO" id="GO:0030289">
    <property type="term" value="C:protein phosphatase 4 complex"/>
    <property type="evidence" value="ECO:0007669"/>
    <property type="project" value="TreeGrafter"/>
</dbReference>